<dbReference type="RefSeq" id="WP_347980086.1">
    <property type="nucleotide sequence ID" value="NZ_CP154878.1"/>
</dbReference>
<gene>
    <name evidence="1" type="ORF">ABC765_07405</name>
</gene>
<dbReference type="KEGG" id="lalo:ABC765_07405"/>
<accession>A0AAU7C1M7</accession>
<organism evidence="1">
    <name type="scientific">Limosilactobacillus allomucosae</name>
    <dbReference type="NCBI Taxonomy" id="3142938"/>
    <lineage>
        <taxon>Bacteria</taxon>
        <taxon>Bacillati</taxon>
        <taxon>Bacillota</taxon>
        <taxon>Bacilli</taxon>
        <taxon>Lactobacillales</taxon>
        <taxon>Lactobacillaceae</taxon>
        <taxon>Limosilactobacillus</taxon>
    </lineage>
</organism>
<dbReference type="EMBL" id="CP154878">
    <property type="protein sequence ID" value="XBG94892.1"/>
    <property type="molecule type" value="Genomic_DNA"/>
</dbReference>
<name>A0AAU7C1M7_9LACO</name>
<dbReference type="AlphaFoldDB" id="A0AAU7C1M7"/>
<proteinExistence type="predicted"/>
<sequence length="78" mass="8877">MHFIAVDAVSDNGKERVYKIESDIEVATLILNKDSLTTTINGFNDTLKYLMSKKFVDDLIVDNYKKNPKQKSFAYGRG</sequence>
<reference evidence="1" key="1">
    <citation type="submission" date="2024-04" db="EMBL/GenBank/DDBJ databases">
        <title>Limosilactobacillus allomucosae sp. nov., a novel species isolated from wild boar faecal samples as a potential probiotics for domestic pigs.</title>
        <authorList>
            <person name="Chen B."/>
        </authorList>
    </citation>
    <scope>NUCLEOTIDE SEQUENCE</scope>
    <source>
        <strain evidence="1">WILCCON 0051</strain>
    </source>
</reference>
<protein>
    <submittedName>
        <fullName evidence="1">Uncharacterized protein</fullName>
    </submittedName>
</protein>
<evidence type="ECO:0000313" key="1">
    <source>
        <dbReference type="EMBL" id="XBG94892.1"/>
    </source>
</evidence>